<accession>A0AAQ3SMG5</accession>
<name>A0AAQ3SMG5_PASNO</name>
<feature type="region of interest" description="Disordered" evidence="1">
    <location>
        <begin position="1"/>
        <end position="41"/>
    </location>
</feature>
<sequence length="175" mass="19227">VAQEGSAAPRALLPVSEPGNYTRTHTPSELRTSTNFTNTNTIRRPHILCSAYVRAYQPSPLSTPRTPRQRGHTWQLLSRPGTARAHGTREIFPSQSDSPRVCLRLTTSASGREALARAPLDVDARHAPESRSAGVAFGGARERARGERELIEDPRRPIERSGRRAARVWLASSSS</sequence>
<feature type="compositionally biased region" description="Basic and acidic residues" evidence="1">
    <location>
        <begin position="140"/>
        <end position="162"/>
    </location>
</feature>
<evidence type="ECO:0000256" key="1">
    <source>
        <dbReference type="SAM" id="MobiDB-lite"/>
    </source>
</evidence>
<gene>
    <name evidence="2" type="ORF">U9M48_007273</name>
</gene>
<feature type="non-terminal residue" evidence="2">
    <location>
        <position position="175"/>
    </location>
</feature>
<feature type="compositionally biased region" description="Polar residues" evidence="1">
    <location>
        <begin position="19"/>
        <end position="41"/>
    </location>
</feature>
<dbReference type="Proteomes" id="UP001341281">
    <property type="component" value="Chromosome 02"/>
</dbReference>
<reference evidence="2 3" key="1">
    <citation type="submission" date="2024-02" db="EMBL/GenBank/DDBJ databases">
        <title>High-quality chromosome-scale genome assembly of Pensacola bahiagrass (Paspalum notatum Flugge var. saurae).</title>
        <authorList>
            <person name="Vega J.M."/>
            <person name="Podio M."/>
            <person name="Orjuela J."/>
            <person name="Siena L.A."/>
            <person name="Pessino S.C."/>
            <person name="Combes M.C."/>
            <person name="Mariac C."/>
            <person name="Albertini E."/>
            <person name="Pupilli F."/>
            <person name="Ortiz J.P.A."/>
            <person name="Leblanc O."/>
        </authorList>
    </citation>
    <scope>NUCLEOTIDE SEQUENCE [LARGE SCALE GENOMIC DNA]</scope>
    <source>
        <strain evidence="2">R1</strain>
        <tissue evidence="2">Leaf</tissue>
    </source>
</reference>
<evidence type="ECO:0000313" key="3">
    <source>
        <dbReference type="Proteomes" id="UP001341281"/>
    </source>
</evidence>
<feature type="region of interest" description="Disordered" evidence="1">
    <location>
        <begin position="129"/>
        <end position="175"/>
    </location>
</feature>
<organism evidence="2 3">
    <name type="scientific">Paspalum notatum var. saurae</name>
    <dbReference type="NCBI Taxonomy" id="547442"/>
    <lineage>
        <taxon>Eukaryota</taxon>
        <taxon>Viridiplantae</taxon>
        <taxon>Streptophyta</taxon>
        <taxon>Embryophyta</taxon>
        <taxon>Tracheophyta</taxon>
        <taxon>Spermatophyta</taxon>
        <taxon>Magnoliopsida</taxon>
        <taxon>Liliopsida</taxon>
        <taxon>Poales</taxon>
        <taxon>Poaceae</taxon>
        <taxon>PACMAD clade</taxon>
        <taxon>Panicoideae</taxon>
        <taxon>Andropogonodae</taxon>
        <taxon>Paspaleae</taxon>
        <taxon>Paspalinae</taxon>
        <taxon>Paspalum</taxon>
    </lineage>
</organism>
<evidence type="ECO:0000313" key="2">
    <source>
        <dbReference type="EMBL" id="WVZ56793.1"/>
    </source>
</evidence>
<dbReference type="EMBL" id="CP144746">
    <property type="protein sequence ID" value="WVZ56793.1"/>
    <property type="molecule type" value="Genomic_DNA"/>
</dbReference>
<protein>
    <submittedName>
        <fullName evidence="2">Uncharacterized protein</fullName>
    </submittedName>
</protein>
<dbReference type="AlphaFoldDB" id="A0AAQ3SMG5"/>
<keyword evidence="3" id="KW-1185">Reference proteome</keyword>
<proteinExistence type="predicted"/>